<evidence type="ECO:0000259" key="1">
    <source>
        <dbReference type="Pfam" id="PF00501"/>
    </source>
</evidence>
<dbReference type="Proteomes" id="UP001500979">
    <property type="component" value="Unassembled WGS sequence"/>
</dbReference>
<dbReference type="InterPro" id="IPR000873">
    <property type="entry name" value="AMP-dep_synth/lig_dom"/>
</dbReference>
<dbReference type="SUPFAM" id="SSF56801">
    <property type="entry name" value="Acetyl-CoA synthetase-like"/>
    <property type="match status" value="1"/>
</dbReference>
<evidence type="ECO:0000313" key="2">
    <source>
        <dbReference type="EMBL" id="GAA2777933.1"/>
    </source>
</evidence>
<dbReference type="PANTHER" id="PTHR43201">
    <property type="entry name" value="ACYL-COA SYNTHETASE"/>
    <property type="match status" value="1"/>
</dbReference>
<feature type="domain" description="AMP-dependent synthetase/ligase" evidence="1">
    <location>
        <begin position="39"/>
        <end position="409"/>
    </location>
</feature>
<dbReference type="CDD" id="cd04433">
    <property type="entry name" value="AFD_class_I"/>
    <property type="match status" value="1"/>
</dbReference>
<dbReference type="GO" id="GO:0016874">
    <property type="term" value="F:ligase activity"/>
    <property type="evidence" value="ECO:0007669"/>
    <property type="project" value="UniProtKB-KW"/>
</dbReference>
<evidence type="ECO:0000313" key="3">
    <source>
        <dbReference type="Proteomes" id="UP001500979"/>
    </source>
</evidence>
<keyword evidence="2" id="KW-0436">Ligase</keyword>
<dbReference type="InterPro" id="IPR020845">
    <property type="entry name" value="AMP-binding_CS"/>
</dbReference>
<dbReference type="PANTHER" id="PTHR43201:SF32">
    <property type="entry name" value="2-SUCCINYLBENZOATE--COA LIGASE, CHLOROPLASTIC_PEROXISOMAL"/>
    <property type="match status" value="1"/>
</dbReference>
<dbReference type="InterPro" id="IPR042099">
    <property type="entry name" value="ANL_N_sf"/>
</dbReference>
<dbReference type="RefSeq" id="WP_344678086.1">
    <property type="nucleotide sequence ID" value="NZ_BAAAUX010000004.1"/>
</dbReference>
<dbReference type="InterPro" id="IPR045851">
    <property type="entry name" value="AMP-bd_C_sf"/>
</dbReference>
<protein>
    <submittedName>
        <fullName evidence="2">Long-chain fatty acid--CoA ligase</fullName>
    </submittedName>
</protein>
<comment type="caution">
    <text evidence="2">The sequence shown here is derived from an EMBL/GenBank/DDBJ whole genome shotgun (WGS) entry which is preliminary data.</text>
</comment>
<dbReference type="Pfam" id="PF00501">
    <property type="entry name" value="AMP-binding"/>
    <property type="match status" value="1"/>
</dbReference>
<dbReference type="EMBL" id="BAAAUX010000004">
    <property type="protein sequence ID" value="GAA2777933.1"/>
    <property type="molecule type" value="Genomic_DNA"/>
</dbReference>
<dbReference type="PROSITE" id="PS00455">
    <property type="entry name" value="AMP_BINDING"/>
    <property type="match status" value="1"/>
</dbReference>
<proteinExistence type="predicted"/>
<reference evidence="2 3" key="1">
    <citation type="journal article" date="2019" name="Int. J. Syst. Evol. Microbiol.">
        <title>The Global Catalogue of Microorganisms (GCM) 10K type strain sequencing project: providing services to taxonomists for standard genome sequencing and annotation.</title>
        <authorList>
            <consortium name="The Broad Institute Genomics Platform"/>
            <consortium name="The Broad Institute Genome Sequencing Center for Infectious Disease"/>
            <person name="Wu L."/>
            <person name="Ma J."/>
        </authorList>
    </citation>
    <scope>NUCLEOTIDE SEQUENCE [LARGE SCALE GENOMIC DNA]</scope>
    <source>
        <strain evidence="2 3">JCM 9383</strain>
    </source>
</reference>
<organism evidence="2 3">
    <name type="scientific">Saccharopolyspora taberi</name>
    <dbReference type="NCBI Taxonomy" id="60895"/>
    <lineage>
        <taxon>Bacteria</taxon>
        <taxon>Bacillati</taxon>
        <taxon>Actinomycetota</taxon>
        <taxon>Actinomycetes</taxon>
        <taxon>Pseudonocardiales</taxon>
        <taxon>Pseudonocardiaceae</taxon>
        <taxon>Saccharopolyspora</taxon>
    </lineage>
</organism>
<gene>
    <name evidence="2" type="ORF">GCM10010470_08890</name>
</gene>
<dbReference type="Gene3D" id="3.40.50.12780">
    <property type="entry name" value="N-terminal domain of ligase-like"/>
    <property type="match status" value="1"/>
</dbReference>
<keyword evidence="3" id="KW-1185">Reference proteome</keyword>
<sequence length="567" mass="61163">MRMNTFNTIRATAATSLPDRLRLLADRRLGAGNFLDKVRAVAKHPDEPFLWLPGTVRGKSQIERLSLEDLIRIRNAHAAWYHAAGVGKGDPVGVYLGDGIAPLLQFLALSSLGAIPALINERMPPEIAAEYLGRVGAVGLTSDRAGLEAVRAAGGTARLRFTVDTSELPALTERTGPLPAAFPYQHADEDLVMLCHTSGTTGAPKAATFAHKQFFIGKRSRLVKFPPARRNRMLSALPQTHSAGISYLMTAILLGMPTYVMNDTSGKAVREAMAFFRPTIVTGFPQTYSELATLEPDTKGSSEVHTWINTGDSAHEAHIRPLIQQGRRPGLWGSRPGSRFIDGLGSSEMGMALFRKVSEPETVNYGRCVGKPVEVVTRAAVFDDEGRELGPGNPGRLGVHTPTVTPGYWNNTGQTTRSSLYGYWLTGDVVYRDAQGRFYHLDRVPDVIHTATGPVYSLPVEEAILANVPIVQDCAVVAVTDPDSPEHSVPFASVRLDPAKPEPEDPKALINAALSQNGLATVNGVVVARTAADFPTGATGKVLKRALRERFANALTDANLPTENSTR</sequence>
<accession>A0ABN3V4C7</accession>
<dbReference type="Gene3D" id="3.30.300.30">
    <property type="match status" value="1"/>
</dbReference>
<name>A0ABN3V4C7_9PSEU</name>